<feature type="region of interest" description="Disordered" evidence="6">
    <location>
        <begin position="755"/>
        <end position="774"/>
    </location>
</feature>
<feature type="compositionally biased region" description="Basic and acidic residues" evidence="6">
    <location>
        <begin position="250"/>
        <end position="262"/>
    </location>
</feature>
<feature type="region of interest" description="Disordered" evidence="6">
    <location>
        <begin position="250"/>
        <end position="270"/>
    </location>
</feature>
<evidence type="ECO:0000256" key="6">
    <source>
        <dbReference type="SAM" id="MobiDB-lite"/>
    </source>
</evidence>
<proteinExistence type="predicted"/>
<dbReference type="SMART" id="SM00239">
    <property type="entry name" value="C2"/>
    <property type="match status" value="3"/>
</dbReference>
<feature type="domain" description="C2" evidence="7">
    <location>
        <begin position="608"/>
        <end position="736"/>
    </location>
</feature>
<keyword evidence="2" id="KW-0812">Transmembrane</keyword>
<keyword evidence="9" id="KW-1185">Reference proteome</keyword>
<evidence type="ECO:0000313" key="8">
    <source>
        <dbReference type="EMBL" id="GMI21947.1"/>
    </source>
</evidence>
<feature type="compositionally biased region" description="Acidic residues" evidence="6">
    <location>
        <begin position="22"/>
        <end position="33"/>
    </location>
</feature>
<dbReference type="InterPro" id="IPR037721">
    <property type="entry name" value="Ferlin"/>
</dbReference>
<comment type="subcellular location">
    <subcellularLocation>
        <location evidence="1">Membrane</location>
        <topology evidence="1">Single-pass membrane protein</topology>
    </subcellularLocation>
</comment>
<evidence type="ECO:0000259" key="7">
    <source>
        <dbReference type="PROSITE" id="PS50004"/>
    </source>
</evidence>
<sequence length="774" mass="83652">MGANALRSFSSSSPKTPSADPPSDESSSESSDDESSHPATPKSSSADAPSSSSSPAPLPSSPTPTPSKASSDAHRQLLEAAAEAAESAAPGSWLISVHAIEVRELRATDPDGSADPVVIVEVNFGTKKKKAVTRVVNNDRNAVFDETFKFEFPDLTKPELEMGQVMITVLDADISVAGHGAGDVIGSWNADIIDAIYTRPDHEFYRQFVCLENEEATSDAESGTQGFLKLTVSLLGPGDKPVIHNLEKEQAAERKAREKNSDADGAMSTVLPTSMGTQELRFLVIKLHSLENLCTPSSFVFVTVDFGQNSFSTPANKTLPQPHASNTTPARYSAVDQSVVIAVLHPTMSQSIRISIHERSWVGPLKSDRLIGTCQLLKLSRIRASPEHYKKLALPFYGAPTSASFLGSSSAPTKEMNQQPNKASHYRGRLVLTMKEKKGERTDGTMRKQESKMKVIKPISSLPLFSYHFYAQILSSSNLPRTKSGYKNVYSVRVSCGIASAETRKVKPDAHSSCAFSSTPLASTFRASPDPLQIPDVIITLCKGNDRTPIAYRRIPAASLLAPAPEGEESMPGANWIHLKEDKAVDAINDSVFPGSLLLRLCLFRHEGEALPNLPLAPVPAATMVKAKITLSIICGRNLPPWDADTGALDAYIKVTLGGQVLKSSVINDTRNPSFFETLTFWTDITSDPSLRPELVVQVWDRDVGIGETDDFVGNIVLPLNVDPSDTSPKWRSLFFQEKGDIECGDLMIGCTVEELGSPPAPPKEELPDGTFNP</sequence>
<keyword evidence="5" id="KW-0472">Membrane</keyword>
<evidence type="ECO:0000256" key="2">
    <source>
        <dbReference type="ARBA" id="ARBA00022692"/>
    </source>
</evidence>
<dbReference type="Gene3D" id="2.60.40.150">
    <property type="entry name" value="C2 domain"/>
    <property type="match status" value="2"/>
</dbReference>
<feature type="compositionally biased region" description="Low complexity" evidence="6">
    <location>
        <begin position="38"/>
        <end position="55"/>
    </location>
</feature>
<protein>
    <recommendedName>
        <fullName evidence="7">C2 domain-containing protein</fullName>
    </recommendedName>
</protein>
<dbReference type="EMBL" id="BRYB01000066">
    <property type="protein sequence ID" value="GMI21947.1"/>
    <property type="molecule type" value="Genomic_DNA"/>
</dbReference>
<dbReference type="SUPFAM" id="SSF49562">
    <property type="entry name" value="C2 domain (Calcium/lipid-binding domain, CaLB)"/>
    <property type="match status" value="2"/>
</dbReference>
<dbReference type="Pfam" id="PF00168">
    <property type="entry name" value="C2"/>
    <property type="match status" value="2"/>
</dbReference>
<evidence type="ECO:0000256" key="5">
    <source>
        <dbReference type="ARBA" id="ARBA00023136"/>
    </source>
</evidence>
<evidence type="ECO:0000256" key="4">
    <source>
        <dbReference type="ARBA" id="ARBA00022989"/>
    </source>
</evidence>
<dbReference type="InterPro" id="IPR035892">
    <property type="entry name" value="C2_domain_sf"/>
</dbReference>
<comment type="caution">
    <text evidence="8">The sequence shown here is derived from an EMBL/GenBank/DDBJ whole genome shotgun (WGS) entry which is preliminary data.</text>
</comment>
<feature type="domain" description="C2" evidence="7">
    <location>
        <begin position="74"/>
        <end position="205"/>
    </location>
</feature>
<feature type="compositionally biased region" description="Low complexity" evidence="6">
    <location>
        <begin position="8"/>
        <end position="18"/>
    </location>
</feature>
<dbReference type="PANTHER" id="PTHR12546:SF33">
    <property type="entry name" value="SPERM VESICLE FUSION PROTEIN FER-1"/>
    <property type="match status" value="1"/>
</dbReference>
<dbReference type="InterPro" id="IPR012968">
    <property type="entry name" value="FerIin_dom"/>
</dbReference>
<feature type="compositionally biased region" description="Pro residues" evidence="6">
    <location>
        <begin position="56"/>
        <end position="65"/>
    </location>
</feature>
<dbReference type="SMART" id="SM01202">
    <property type="entry name" value="FerI"/>
    <property type="match status" value="1"/>
</dbReference>
<dbReference type="PANTHER" id="PTHR12546">
    <property type="entry name" value="FER-1-LIKE"/>
    <property type="match status" value="1"/>
</dbReference>
<reference evidence="8 9" key="1">
    <citation type="journal article" date="2023" name="Commun. Biol.">
        <title>Genome analysis of Parmales, the sister group of diatoms, reveals the evolutionary specialization of diatoms from phago-mixotrophs to photoautotrophs.</title>
        <authorList>
            <person name="Ban H."/>
            <person name="Sato S."/>
            <person name="Yoshikawa S."/>
            <person name="Yamada K."/>
            <person name="Nakamura Y."/>
            <person name="Ichinomiya M."/>
            <person name="Sato N."/>
            <person name="Blanc-Mathieu R."/>
            <person name="Endo H."/>
            <person name="Kuwata A."/>
            <person name="Ogata H."/>
        </authorList>
    </citation>
    <scope>NUCLEOTIDE SEQUENCE [LARGE SCALE GENOMIC DNA]</scope>
</reference>
<keyword evidence="3" id="KW-0677">Repeat</keyword>
<dbReference type="InterPro" id="IPR000008">
    <property type="entry name" value="C2_dom"/>
</dbReference>
<name>A0ABQ6M929_9STRA</name>
<dbReference type="Proteomes" id="UP001165060">
    <property type="component" value="Unassembled WGS sequence"/>
</dbReference>
<keyword evidence="4" id="KW-1133">Transmembrane helix</keyword>
<evidence type="ECO:0000313" key="9">
    <source>
        <dbReference type="Proteomes" id="UP001165060"/>
    </source>
</evidence>
<evidence type="ECO:0000256" key="3">
    <source>
        <dbReference type="ARBA" id="ARBA00022737"/>
    </source>
</evidence>
<evidence type="ECO:0000256" key="1">
    <source>
        <dbReference type="ARBA" id="ARBA00004167"/>
    </source>
</evidence>
<gene>
    <name evidence="8" type="ORF">TeGR_g6318</name>
</gene>
<accession>A0ABQ6M929</accession>
<organism evidence="8 9">
    <name type="scientific">Tetraparma gracilis</name>
    <dbReference type="NCBI Taxonomy" id="2962635"/>
    <lineage>
        <taxon>Eukaryota</taxon>
        <taxon>Sar</taxon>
        <taxon>Stramenopiles</taxon>
        <taxon>Ochrophyta</taxon>
        <taxon>Bolidophyceae</taxon>
        <taxon>Parmales</taxon>
        <taxon>Triparmaceae</taxon>
        <taxon>Tetraparma</taxon>
    </lineage>
</organism>
<dbReference type="PROSITE" id="PS50004">
    <property type="entry name" value="C2"/>
    <property type="match status" value="2"/>
</dbReference>
<dbReference type="CDD" id="cd00030">
    <property type="entry name" value="C2"/>
    <property type="match status" value="1"/>
</dbReference>
<feature type="region of interest" description="Disordered" evidence="6">
    <location>
        <begin position="1"/>
        <end position="74"/>
    </location>
</feature>